<organism evidence="3 4">
    <name type="scientific">Roseibium algae</name>
    <dbReference type="NCBI Taxonomy" id="3123038"/>
    <lineage>
        <taxon>Bacteria</taxon>
        <taxon>Pseudomonadati</taxon>
        <taxon>Pseudomonadota</taxon>
        <taxon>Alphaproteobacteria</taxon>
        <taxon>Hyphomicrobiales</taxon>
        <taxon>Stappiaceae</taxon>
        <taxon>Roseibium</taxon>
    </lineage>
</organism>
<dbReference type="Gene3D" id="3.40.190.10">
    <property type="entry name" value="Periplasmic binding protein-like II"/>
    <property type="match status" value="2"/>
</dbReference>
<feature type="chain" id="PRO_5046434695" evidence="1">
    <location>
        <begin position="31"/>
        <end position="283"/>
    </location>
</feature>
<feature type="domain" description="PBP" evidence="2">
    <location>
        <begin position="35"/>
        <end position="257"/>
    </location>
</feature>
<name>A0ABU8TL13_9HYPH</name>
<dbReference type="Pfam" id="PF12849">
    <property type="entry name" value="PBP_like_2"/>
    <property type="match status" value="1"/>
</dbReference>
<proteinExistence type="predicted"/>
<dbReference type="PANTHER" id="PTHR37945">
    <property type="entry name" value="EXTRACELLULAR TUNGSTATE BINDING PROTEIN"/>
    <property type="match status" value="1"/>
</dbReference>
<dbReference type="EMBL" id="JBAKIA010000005">
    <property type="protein sequence ID" value="MEJ8474523.1"/>
    <property type="molecule type" value="Genomic_DNA"/>
</dbReference>
<evidence type="ECO:0000259" key="2">
    <source>
        <dbReference type="Pfam" id="PF12849"/>
    </source>
</evidence>
<evidence type="ECO:0000313" key="3">
    <source>
        <dbReference type="EMBL" id="MEJ8474523.1"/>
    </source>
</evidence>
<dbReference type="InterPro" id="IPR024370">
    <property type="entry name" value="PBP_domain"/>
</dbReference>
<evidence type="ECO:0000256" key="1">
    <source>
        <dbReference type="SAM" id="SignalP"/>
    </source>
</evidence>
<dbReference type="PANTHER" id="PTHR37945:SF1">
    <property type="entry name" value="EXTRACELLULAR TUNGSTATE BINDING PROTEIN"/>
    <property type="match status" value="1"/>
</dbReference>
<dbReference type="RefSeq" id="WP_340274268.1">
    <property type="nucleotide sequence ID" value="NZ_JBAKIA010000005.1"/>
</dbReference>
<sequence length="283" mass="29808">MTLLRTLKTLQIGALALAMTASLAATSAIAEDFIVVQSTTSTQNSGLLDAILPKFQDKTGIEVRVVAVGTGQALKNAANGDGDVLLVHAKPSEEKFVADGNGVERFDVMYNDFVIVGPKSDPAGIKGMSDATAALAKIASSESLFASRGDDSGTHKKEKALWKLAKVDPDKSSGAWYRETGSGMGATLNAAAGMSAYTMSDRATWLAFQNKAGLEVLTQGDDRLFNQYGVILVNPAKHPTVKAEAGQAFIDWLTGPEGQKEVAAYTVDGEQLFFPNAKSSVSN</sequence>
<evidence type="ECO:0000313" key="4">
    <source>
        <dbReference type="Proteomes" id="UP001385499"/>
    </source>
</evidence>
<feature type="signal peptide" evidence="1">
    <location>
        <begin position="1"/>
        <end position="30"/>
    </location>
</feature>
<dbReference type="Proteomes" id="UP001385499">
    <property type="component" value="Unassembled WGS sequence"/>
</dbReference>
<gene>
    <name evidence="3" type="ORF">V6575_10530</name>
</gene>
<dbReference type="InterPro" id="IPR052738">
    <property type="entry name" value="ABC-Tungstate_binding"/>
</dbReference>
<comment type="caution">
    <text evidence="3">The sequence shown here is derived from an EMBL/GenBank/DDBJ whole genome shotgun (WGS) entry which is preliminary data.</text>
</comment>
<reference evidence="3 4" key="1">
    <citation type="submission" date="2024-02" db="EMBL/GenBank/DDBJ databases">
        <title>Roseibium algae sp. nov., isolated from marine alga (Grateloupia sp.), showing potential in myo-inositol conversion.</title>
        <authorList>
            <person name="Wang Y."/>
        </authorList>
    </citation>
    <scope>NUCLEOTIDE SEQUENCE [LARGE SCALE GENOMIC DNA]</scope>
    <source>
        <strain evidence="3 4">H3510</strain>
    </source>
</reference>
<protein>
    <submittedName>
        <fullName evidence="3">Substrate-binding domain-containing protein</fullName>
    </submittedName>
</protein>
<keyword evidence="1" id="KW-0732">Signal</keyword>
<dbReference type="SUPFAM" id="SSF53850">
    <property type="entry name" value="Periplasmic binding protein-like II"/>
    <property type="match status" value="1"/>
</dbReference>
<accession>A0ABU8TL13</accession>
<keyword evidence="4" id="KW-1185">Reference proteome</keyword>